<dbReference type="RefSeq" id="WP_045111271.1">
    <property type="nucleotide sequence ID" value="NZ_FRDW01000020.1"/>
</dbReference>
<proteinExistence type="predicted"/>
<reference evidence="1 2" key="1">
    <citation type="submission" date="2016-11" db="EMBL/GenBank/DDBJ databases">
        <authorList>
            <person name="Klemetsen T."/>
        </authorList>
    </citation>
    <scope>NUCLEOTIDE SEQUENCE [LARGE SCALE GENOMIC DNA]</scope>
    <source>
        <strain evidence="1">MT 2528</strain>
    </source>
</reference>
<dbReference type="Proteomes" id="UP000182660">
    <property type="component" value="Unassembled WGS sequence"/>
</dbReference>
<evidence type="ECO:0000313" key="2">
    <source>
        <dbReference type="Proteomes" id="UP000182660"/>
    </source>
</evidence>
<name>A0ABY1H9A7_9GAMM</name>
<sequence>MALKELLQHDRRLVILRILNETPSYSANESILDSSLDVYGHRVSRDVVLSEMHWLAEQGLISLSDAVDTAVAILTQRGIDVATGQALHPGVKRPRP</sequence>
<organism evidence="1 2">
    <name type="scientific">Moritella viscosa</name>
    <dbReference type="NCBI Taxonomy" id="80854"/>
    <lineage>
        <taxon>Bacteria</taxon>
        <taxon>Pseudomonadati</taxon>
        <taxon>Pseudomonadota</taxon>
        <taxon>Gammaproteobacteria</taxon>
        <taxon>Alteromonadales</taxon>
        <taxon>Moritellaceae</taxon>
        <taxon>Moritella</taxon>
    </lineage>
</organism>
<evidence type="ECO:0000313" key="1">
    <source>
        <dbReference type="EMBL" id="SGY85145.1"/>
    </source>
</evidence>
<gene>
    <name evidence="1" type="ORF">MT2528_0792</name>
</gene>
<accession>A0ABY1H9A7</accession>
<dbReference type="EMBL" id="FPLJ01000022">
    <property type="protein sequence ID" value="SGY85145.1"/>
    <property type="molecule type" value="Genomic_DNA"/>
</dbReference>
<comment type="caution">
    <text evidence="1">The sequence shown here is derived from an EMBL/GenBank/DDBJ whole genome shotgun (WGS) entry which is preliminary data.</text>
</comment>
<keyword evidence="2" id="KW-1185">Reference proteome</keyword>
<protein>
    <recommendedName>
        <fullName evidence="3">ArsR family transcriptional regulator</fullName>
    </recommendedName>
</protein>
<evidence type="ECO:0008006" key="3">
    <source>
        <dbReference type="Google" id="ProtNLM"/>
    </source>
</evidence>